<organism evidence="1">
    <name type="scientific">Fusarium oxysporum f. sp. melonis 26406</name>
    <dbReference type="NCBI Taxonomy" id="1089452"/>
    <lineage>
        <taxon>Eukaryota</taxon>
        <taxon>Fungi</taxon>
        <taxon>Dikarya</taxon>
        <taxon>Ascomycota</taxon>
        <taxon>Pezizomycotina</taxon>
        <taxon>Sordariomycetes</taxon>
        <taxon>Hypocreomycetidae</taxon>
        <taxon>Hypocreales</taxon>
        <taxon>Nectriaceae</taxon>
        <taxon>Fusarium</taxon>
        <taxon>Fusarium oxysporum species complex</taxon>
    </lineage>
</organism>
<reference evidence="1" key="1">
    <citation type="submission" date="2012-04" db="EMBL/GenBank/DDBJ databases">
        <title>The Genome Sequence of Fusarium oxysporum melonis.</title>
        <authorList>
            <consortium name="The Broad Institute Genome Sequencing Platform"/>
            <person name="Ma L.-J."/>
            <person name="Gale L.R."/>
            <person name="Schwartz D.C."/>
            <person name="Zhou S."/>
            <person name="Corby-Kistler H."/>
            <person name="Young S.K."/>
            <person name="Zeng Q."/>
            <person name="Gargeya S."/>
            <person name="Fitzgerald M."/>
            <person name="Haas B."/>
            <person name="Abouelleil A."/>
            <person name="Alvarado L."/>
            <person name="Arachchi H.M."/>
            <person name="Berlin A."/>
            <person name="Brown A."/>
            <person name="Chapman S.B."/>
            <person name="Chen Z."/>
            <person name="Dunbar C."/>
            <person name="Freedman E."/>
            <person name="Gearin G."/>
            <person name="Goldberg J."/>
            <person name="Griggs A."/>
            <person name="Gujja S."/>
            <person name="Heiman D."/>
            <person name="Howarth C."/>
            <person name="Larson L."/>
            <person name="Lui A."/>
            <person name="MacDonald P.J.P."/>
            <person name="Montmayeur A."/>
            <person name="Murphy C."/>
            <person name="Neiman D."/>
            <person name="Pearson M."/>
            <person name="Priest M."/>
            <person name="Roberts A."/>
            <person name="Saif S."/>
            <person name="Shea T."/>
            <person name="Shenoy N."/>
            <person name="Sisk P."/>
            <person name="Stolte C."/>
            <person name="Sykes S."/>
            <person name="Wortman J."/>
            <person name="Nusbaum C."/>
            <person name="Birren B."/>
        </authorList>
    </citation>
    <scope>NUCLEOTIDE SEQUENCE</scope>
    <source>
        <strain evidence="1">26406</strain>
    </source>
</reference>
<dbReference type="AlphaFoldDB" id="W9Z3L6"/>
<evidence type="ECO:0000313" key="1">
    <source>
        <dbReference type="EMBL" id="EXK23217.1"/>
    </source>
</evidence>
<sequence>MAQNTQMHISLHVGRRTCRSSIDRYTTIVNLFRDNSAINAYSEYFTTALQEAEAY</sequence>
<dbReference type="HOGENOM" id="CLU_3032435_0_0_1"/>
<accession>W9Z3L6</accession>
<gene>
    <name evidence="1" type="ORF">FOMG_20003</name>
</gene>
<proteinExistence type="predicted"/>
<dbReference type="VEuPathDB" id="FungiDB:FOMG_20003"/>
<name>W9Z3L6_FUSOX</name>
<dbReference type="Proteomes" id="UP000030703">
    <property type="component" value="Unassembled WGS sequence"/>
</dbReference>
<dbReference type="EMBL" id="KI981208">
    <property type="protein sequence ID" value="EXK23217.1"/>
    <property type="molecule type" value="Genomic_DNA"/>
</dbReference>
<reference evidence="1" key="2">
    <citation type="submission" date="2014-02" db="EMBL/GenBank/DDBJ databases">
        <title>Annotation of the Genome Sequence of Fusarium oxysporum f. sp. melonis 26406.</title>
        <authorList>
            <consortium name="The Broad Institute Genomics Platform"/>
            <person name="Ma L.-J."/>
            <person name="Corby-Kistler H."/>
            <person name="Broz K."/>
            <person name="Gale L.R."/>
            <person name="Jonkers W."/>
            <person name="O'Donnell K."/>
            <person name="Ploetz R."/>
            <person name="Steinberg C."/>
            <person name="Schwartz D.C."/>
            <person name="VanEtten H."/>
            <person name="Zhou S."/>
            <person name="Young S.K."/>
            <person name="Zeng Q."/>
            <person name="Gargeya S."/>
            <person name="Fitzgerald M."/>
            <person name="Abouelleil A."/>
            <person name="Alvarado L."/>
            <person name="Chapman S.B."/>
            <person name="Gainer-Dewar J."/>
            <person name="Goldberg J."/>
            <person name="Griggs A."/>
            <person name="Gujja S."/>
            <person name="Hansen M."/>
            <person name="Howarth C."/>
            <person name="Imamovic A."/>
            <person name="Ireland A."/>
            <person name="Larimer J."/>
            <person name="McCowan C."/>
            <person name="Murphy C."/>
            <person name="Pearson M."/>
            <person name="Poon T.W."/>
            <person name="Priest M."/>
            <person name="Roberts A."/>
            <person name="Saif S."/>
            <person name="Shea T."/>
            <person name="Sykes S."/>
            <person name="Wortman J."/>
            <person name="Nusbaum C."/>
            <person name="Birren B."/>
        </authorList>
    </citation>
    <scope>NUCLEOTIDE SEQUENCE</scope>
    <source>
        <strain evidence="1">26406</strain>
    </source>
</reference>
<protein>
    <submittedName>
        <fullName evidence="1">Uncharacterized protein</fullName>
    </submittedName>
</protein>